<keyword evidence="5 8" id="KW-0812">Transmembrane</keyword>
<comment type="similarity">
    <text evidence="8">Belongs to the binding-protein-dependent transport system permease family.</text>
</comment>
<feature type="domain" description="ABC transmembrane type-1" evidence="9">
    <location>
        <begin position="64"/>
        <end position="253"/>
    </location>
</feature>
<feature type="transmembrane region" description="Helical" evidence="8">
    <location>
        <begin position="136"/>
        <end position="160"/>
    </location>
</feature>
<dbReference type="AlphaFoldDB" id="A0A2V2LRN0"/>
<feature type="transmembrane region" description="Helical" evidence="8">
    <location>
        <begin position="102"/>
        <end position="124"/>
    </location>
</feature>
<organism evidence="10 11">
    <name type="scientific">Meridianimarinicoccus roseus</name>
    <dbReference type="NCBI Taxonomy" id="2072018"/>
    <lineage>
        <taxon>Bacteria</taxon>
        <taxon>Pseudomonadati</taxon>
        <taxon>Pseudomonadota</taxon>
        <taxon>Alphaproteobacteria</taxon>
        <taxon>Rhodobacterales</taxon>
        <taxon>Paracoccaceae</taxon>
        <taxon>Meridianimarinicoccus</taxon>
    </lineage>
</organism>
<proteinExistence type="inferred from homology"/>
<dbReference type="Proteomes" id="UP000245680">
    <property type="component" value="Unassembled WGS sequence"/>
</dbReference>
<dbReference type="PANTHER" id="PTHR43357:SF4">
    <property type="entry name" value="INNER MEMBRANE ABC TRANSPORTER PERMEASE PROTEIN YDCV"/>
    <property type="match status" value="1"/>
</dbReference>
<feature type="transmembrane region" description="Helical" evidence="8">
    <location>
        <begin position="64"/>
        <end position="90"/>
    </location>
</feature>
<dbReference type="GO" id="GO:0005886">
    <property type="term" value="C:plasma membrane"/>
    <property type="evidence" value="ECO:0007669"/>
    <property type="project" value="UniProtKB-SubCell"/>
</dbReference>
<evidence type="ECO:0000256" key="6">
    <source>
        <dbReference type="ARBA" id="ARBA00022989"/>
    </source>
</evidence>
<dbReference type="RefSeq" id="WP_109810361.1">
    <property type="nucleotide sequence ID" value="NZ_QGKU01000012.1"/>
</dbReference>
<evidence type="ECO:0000256" key="1">
    <source>
        <dbReference type="ARBA" id="ARBA00004429"/>
    </source>
</evidence>
<dbReference type="OrthoDB" id="9815533at2"/>
<evidence type="ECO:0000256" key="4">
    <source>
        <dbReference type="ARBA" id="ARBA00022519"/>
    </source>
</evidence>
<dbReference type="GO" id="GO:0055085">
    <property type="term" value="P:transmembrane transport"/>
    <property type="evidence" value="ECO:0007669"/>
    <property type="project" value="InterPro"/>
</dbReference>
<dbReference type="InterPro" id="IPR000515">
    <property type="entry name" value="MetI-like"/>
</dbReference>
<dbReference type="EMBL" id="QGKU01000012">
    <property type="protein sequence ID" value="PWR04133.1"/>
    <property type="molecule type" value="Genomic_DNA"/>
</dbReference>
<dbReference type="InterPro" id="IPR035906">
    <property type="entry name" value="MetI-like_sf"/>
</dbReference>
<comment type="caution">
    <text evidence="10">The sequence shown here is derived from an EMBL/GenBank/DDBJ whole genome shotgun (WGS) entry which is preliminary data.</text>
</comment>
<dbReference type="Gene3D" id="1.10.3720.10">
    <property type="entry name" value="MetI-like"/>
    <property type="match status" value="1"/>
</dbReference>
<evidence type="ECO:0000256" key="5">
    <source>
        <dbReference type="ARBA" id="ARBA00022692"/>
    </source>
</evidence>
<name>A0A2V2LRN0_9RHOB</name>
<keyword evidence="11" id="KW-1185">Reference proteome</keyword>
<dbReference type="PROSITE" id="PS50928">
    <property type="entry name" value="ABC_TM1"/>
    <property type="match status" value="1"/>
</dbReference>
<sequence length="271" mass="29310">MTERRIPLVLAILAILGFAYMLLPIVVVVLAGLTAGEFLTFPPQGLSLRWVAAFLSSEKYLSSFFFSFKLALMTMIVSTILGTAAALFLSRTNMVGRAAMRAFFLSPVVLPGVVVGFALFAFYISTGIGLSRTIWGLWIGHILYSTPYVIGTVGAALAAYDTSLEEAARSLGASPWRAFRKVTLPNISQGIQAGSIFAFIVSFGQFEVSLFLSSPNSEPLPIAMYNSLRYQFDPSAAAAGIFAITLVIASVLLTNRLVNLRTLLERRQDGS</sequence>
<dbReference type="Pfam" id="PF00528">
    <property type="entry name" value="BPD_transp_1"/>
    <property type="match status" value="1"/>
</dbReference>
<dbReference type="SUPFAM" id="SSF161098">
    <property type="entry name" value="MetI-like"/>
    <property type="match status" value="1"/>
</dbReference>
<dbReference type="PANTHER" id="PTHR43357">
    <property type="entry name" value="INNER MEMBRANE ABC TRANSPORTER PERMEASE PROTEIN YDCV"/>
    <property type="match status" value="1"/>
</dbReference>
<gene>
    <name evidence="10" type="ORF">DKT77_03595</name>
</gene>
<evidence type="ECO:0000313" key="10">
    <source>
        <dbReference type="EMBL" id="PWR04133.1"/>
    </source>
</evidence>
<keyword evidence="4" id="KW-0997">Cell inner membrane</keyword>
<evidence type="ECO:0000259" key="9">
    <source>
        <dbReference type="PROSITE" id="PS50928"/>
    </source>
</evidence>
<evidence type="ECO:0000256" key="3">
    <source>
        <dbReference type="ARBA" id="ARBA00022475"/>
    </source>
</evidence>
<evidence type="ECO:0000256" key="8">
    <source>
        <dbReference type="RuleBase" id="RU363032"/>
    </source>
</evidence>
<reference evidence="10 11" key="1">
    <citation type="submission" date="2018-05" db="EMBL/GenBank/DDBJ databases">
        <title>Rhodobacteraceae gen. nov., sp. nov. isolated from sea water.</title>
        <authorList>
            <person name="Ren Y."/>
        </authorList>
    </citation>
    <scope>NUCLEOTIDE SEQUENCE [LARGE SCALE GENOMIC DNA]</scope>
    <source>
        <strain evidence="10 11">TG-679</strain>
    </source>
</reference>
<keyword evidence="7 8" id="KW-0472">Membrane</keyword>
<dbReference type="CDD" id="cd06261">
    <property type="entry name" value="TM_PBP2"/>
    <property type="match status" value="1"/>
</dbReference>
<comment type="subcellular location">
    <subcellularLocation>
        <location evidence="1">Cell inner membrane</location>
        <topology evidence="1">Multi-pass membrane protein</topology>
    </subcellularLocation>
    <subcellularLocation>
        <location evidence="8">Cell membrane</location>
        <topology evidence="8">Multi-pass membrane protein</topology>
    </subcellularLocation>
</comment>
<evidence type="ECO:0000256" key="7">
    <source>
        <dbReference type="ARBA" id="ARBA00023136"/>
    </source>
</evidence>
<accession>A0A2V2LRN0</accession>
<evidence type="ECO:0000313" key="11">
    <source>
        <dbReference type="Proteomes" id="UP000245680"/>
    </source>
</evidence>
<feature type="transmembrane region" description="Helical" evidence="8">
    <location>
        <begin position="235"/>
        <end position="258"/>
    </location>
</feature>
<evidence type="ECO:0000256" key="2">
    <source>
        <dbReference type="ARBA" id="ARBA00022448"/>
    </source>
</evidence>
<keyword evidence="6 8" id="KW-1133">Transmembrane helix</keyword>
<keyword evidence="3" id="KW-1003">Cell membrane</keyword>
<feature type="transmembrane region" description="Helical" evidence="8">
    <location>
        <begin position="7"/>
        <end position="33"/>
    </location>
</feature>
<keyword evidence="2 8" id="KW-0813">Transport</keyword>
<protein>
    <submittedName>
        <fullName evidence="10">ABC transporter permease</fullName>
    </submittedName>
</protein>